<proteinExistence type="predicted"/>
<organism evidence="1">
    <name type="scientific">Arundo donax</name>
    <name type="common">Giant reed</name>
    <name type="synonym">Donax arundinaceus</name>
    <dbReference type="NCBI Taxonomy" id="35708"/>
    <lineage>
        <taxon>Eukaryota</taxon>
        <taxon>Viridiplantae</taxon>
        <taxon>Streptophyta</taxon>
        <taxon>Embryophyta</taxon>
        <taxon>Tracheophyta</taxon>
        <taxon>Spermatophyta</taxon>
        <taxon>Magnoliopsida</taxon>
        <taxon>Liliopsida</taxon>
        <taxon>Poales</taxon>
        <taxon>Poaceae</taxon>
        <taxon>PACMAD clade</taxon>
        <taxon>Arundinoideae</taxon>
        <taxon>Arundineae</taxon>
        <taxon>Arundo</taxon>
    </lineage>
</organism>
<name>A0A0A8ZTN5_ARUDO</name>
<dbReference type="EMBL" id="GBRH01259703">
    <property type="protein sequence ID" value="JAD38192.1"/>
    <property type="molecule type" value="Transcribed_RNA"/>
</dbReference>
<reference evidence="1" key="2">
    <citation type="journal article" date="2015" name="Data Brief">
        <title>Shoot transcriptome of the giant reed, Arundo donax.</title>
        <authorList>
            <person name="Barrero R.A."/>
            <person name="Guerrero F.D."/>
            <person name="Moolhuijzen P."/>
            <person name="Goolsby J.A."/>
            <person name="Tidwell J."/>
            <person name="Bellgard S.E."/>
            <person name="Bellgard M.I."/>
        </authorList>
    </citation>
    <scope>NUCLEOTIDE SEQUENCE</scope>
    <source>
        <tissue evidence="1">Shoot tissue taken approximately 20 cm above the soil surface</tissue>
    </source>
</reference>
<evidence type="ECO:0000313" key="1">
    <source>
        <dbReference type="EMBL" id="JAD38192.1"/>
    </source>
</evidence>
<reference evidence="1" key="1">
    <citation type="submission" date="2014-09" db="EMBL/GenBank/DDBJ databases">
        <authorList>
            <person name="Magalhaes I.L.F."/>
            <person name="Oliveira U."/>
            <person name="Santos F.R."/>
            <person name="Vidigal T.H.D.A."/>
            <person name="Brescovit A.D."/>
            <person name="Santos A.J."/>
        </authorList>
    </citation>
    <scope>NUCLEOTIDE SEQUENCE</scope>
    <source>
        <tissue evidence="1">Shoot tissue taken approximately 20 cm above the soil surface</tissue>
    </source>
</reference>
<sequence>MDYKNLNYGLL</sequence>
<protein>
    <submittedName>
        <fullName evidence="1">Uncharacterized protein</fullName>
    </submittedName>
</protein>
<accession>A0A0A8ZTN5</accession>